<sequence length="402" mass="44634">MIRKPTRSLLEALTPHLMPCPIRHISLICRFPFADPHSPHFNRLFPVKFNHGLSYVTVIHSGVGLVGWVVGSLNRNSDNMSILDLSTIPVLTEFERLEEGRDPIKVGAPHDDSSVEVAVVVVDREKGVLLTNSGDASEPVWYVASGEVNPGEDIVTAARRHLAQESALELVNARLVSIENFPSLSRNYVRYVVIGDITGDDSHTDPSRDLRWKWFDYSALKSGEIELLSNDITNTISPIVSDLSPSFSFQPNIAPVVLEHLFVQVGLVADDKLFVVRSSEDSPWRLPVTFPDYRAGETIGFASQRLFARWFKVLPDIIGAVAVEHGSNGVPRDDPLGLGSRITILARPRDLEKLQETISVAPNSRLRQWISIQEARDLSSEESSLQIVHRLIGARTISIFST</sequence>
<dbReference type="InterPro" id="IPR000086">
    <property type="entry name" value="NUDIX_hydrolase_dom"/>
</dbReference>
<dbReference type="PROSITE" id="PS51462">
    <property type="entry name" value="NUDIX"/>
    <property type="match status" value="1"/>
</dbReference>
<proteinExistence type="predicted"/>
<feature type="domain" description="Nudix hydrolase" evidence="1">
    <location>
        <begin position="112"/>
        <end position="240"/>
    </location>
</feature>
<dbReference type="Pfam" id="PF00293">
    <property type="entry name" value="NUDIX"/>
    <property type="match status" value="1"/>
</dbReference>
<dbReference type="SUPFAM" id="SSF55811">
    <property type="entry name" value="Nudix"/>
    <property type="match status" value="1"/>
</dbReference>
<reference evidence="2" key="1">
    <citation type="submission" date="2015-04" db="EMBL/GenBank/DDBJ databases">
        <title>The genome sequence of the plant pathogenic Rhizarian Plasmodiophora brassicae reveals insights in its biotrophic life cycle and the origin of chitin synthesis.</title>
        <authorList>
            <person name="Schwelm A."/>
            <person name="Fogelqvist J."/>
            <person name="Knaust A."/>
            <person name="Julke S."/>
            <person name="Lilja T."/>
            <person name="Dhandapani V."/>
            <person name="Bonilla-Rosso G."/>
            <person name="Karlsson M."/>
            <person name="Shevchenko A."/>
            <person name="Choi S.R."/>
            <person name="Kim H.G."/>
            <person name="Park J.Y."/>
            <person name="Lim Y.P."/>
            <person name="Ludwig-Muller J."/>
            <person name="Dixelius C."/>
        </authorList>
    </citation>
    <scope>NUCLEOTIDE SEQUENCE</scope>
    <source>
        <tissue evidence="2">Potato root galls</tissue>
    </source>
</reference>
<evidence type="ECO:0000313" key="2">
    <source>
        <dbReference type="EMBL" id="CRZ00868.1"/>
    </source>
</evidence>
<dbReference type="AlphaFoldDB" id="A0A0H5QFP7"/>
<name>A0A0H5QFP7_9EUKA</name>
<protein>
    <recommendedName>
        <fullName evidence="1">Nudix hydrolase domain-containing protein</fullName>
    </recommendedName>
</protein>
<evidence type="ECO:0000259" key="1">
    <source>
        <dbReference type="PROSITE" id="PS51462"/>
    </source>
</evidence>
<organism evidence="2">
    <name type="scientific">Spongospora subterranea</name>
    <dbReference type="NCBI Taxonomy" id="70186"/>
    <lineage>
        <taxon>Eukaryota</taxon>
        <taxon>Sar</taxon>
        <taxon>Rhizaria</taxon>
        <taxon>Endomyxa</taxon>
        <taxon>Phytomyxea</taxon>
        <taxon>Plasmodiophorida</taxon>
        <taxon>Plasmodiophoridae</taxon>
        <taxon>Spongospora</taxon>
    </lineage>
</organism>
<dbReference type="Gene3D" id="3.90.79.10">
    <property type="entry name" value="Nucleoside Triphosphate Pyrophosphohydrolase"/>
    <property type="match status" value="1"/>
</dbReference>
<accession>A0A0H5QFP7</accession>
<dbReference type="EMBL" id="HACM01000426">
    <property type="protein sequence ID" value="CRZ00868.1"/>
    <property type="molecule type" value="Transcribed_RNA"/>
</dbReference>
<dbReference type="InterPro" id="IPR015797">
    <property type="entry name" value="NUDIX_hydrolase-like_dom_sf"/>
</dbReference>